<dbReference type="PROSITE" id="PS51747">
    <property type="entry name" value="CYT_DCMP_DEAMINASES_2"/>
    <property type="match status" value="1"/>
</dbReference>
<dbReference type="InterPro" id="IPR015517">
    <property type="entry name" value="dCMP_deaminase-rel"/>
</dbReference>
<dbReference type="InterPro" id="IPR002125">
    <property type="entry name" value="CMP_dCMP_dom"/>
</dbReference>
<name>A0A6J5KVY7_9CAUD</name>
<keyword evidence="3" id="KW-0378">Hydrolase</keyword>
<evidence type="ECO:0000256" key="3">
    <source>
        <dbReference type="ARBA" id="ARBA00022801"/>
    </source>
</evidence>
<evidence type="ECO:0000256" key="2">
    <source>
        <dbReference type="ARBA" id="ARBA00022723"/>
    </source>
</evidence>
<dbReference type="GO" id="GO:0008270">
    <property type="term" value="F:zinc ion binding"/>
    <property type="evidence" value="ECO:0007669"/>
    <property type="project" value="InterPro"/>
</dbReference>
<dbReference type="SUPFAM" id="SSF53927">
    <property type="entry name" value="Cytidine deaminase-like"/>
    <property type="match status" value="1"/>
</dbReference>
<evidence type="ECO:0000256" key="4">
    <source>
        <dbReference type="ARBA" id="ARBA00022833"/>
    </source>
</evidence>
<dbReference type="PANTHER" id="PTHR11086">
    <property type="entry name" value="DEOXYCYTIDYLATE DEAMINASE-RELATED"/>
    <property type="match status" value="1"/>
</dbReference>
<dbReference type="InterPro" id="IPR016192">
    <property type="entry name" value="APOBEC/CMP_deaminase_Zn-bd"/>
</dbReference>
<dbReference type="EMBL" id="LR796189">
    <property type="protein sequence ID" value="CAB4125206.1"/>
    <property type="molecule type" value="Genomic_DNA"/>
</dbReference>
<dbReference type="PANTHER" id="PTHR11086:SF18">
    <property type="entry name" value="DEOXYCYTIDYLATE DEAMINASE"/>
    <property type="match status" value="1"/>
</dbReference>
<comment type="similarity">
    <text evidence="1">Belongs to the cytidine and deoxycytidylate deaminase family.</text>
</comment>
<keyword evidence="2" id="KW-0479">Metal-binding</keyword>
<evidence type="ECO:0000259" key="5">
    <source>
        <dbReference type="PROSITE" id="PS51747"/>
    </source>
</evidence>
<gene>
    <name evidence="6" type="ORF">UFOVP53_80</name>
</gene>
<organism evidence="6">
    <name type="scientific">uncultured Caudovirales phage</name>
    <dbReference type="NCBI Taxonomy" id="2100421"/>
    <lineage>
        <taxon>Viruses</taxon>
        <taxon>Duplodnaviria</taxon>
        <taxon>Heunggongvirae</taxon>
        <taxon>Uroviricota</taxon>
        <taxon>Caudoviricetes</taxon>
        <taxon>Peduoviridae</taxon>
        <taxon>Maltschvirus</taxon>
        <taxon>Maltschvirus maltsch</taxon>
    </lineage>
</organism>
<dbReference type="Pfam" id="PF00383">
    <property type="entry name" value="dCMP_cyt_deam_1"/>
    <property type="match status" value="1"/>
</dbReference>
<protein>
    <submittedName>
        <fullName evidence="6">Cytidine and deoxycytidylate deaminase domain containing protein</fullName>
    </submittedName>
</protein>
<evidence type="ECO:0000313" key="6">
    <source>
        <dbReference type="EMBL" id="CAB4125206.1"/>
    </source>
</evidence>
<sequence>MTEKERNNIKKGSKCGRWTVLSDAFIKNKVYYFKVLCDCGVSREVSKSSLSKGASVSCGCLKTENLKKNGIKGKILKPFKEVALNKILSSYNISASSRGHTFLLSKEEFEYLINQSCKYCGDKSSNTCSIENREGSYKYNGIDRIDNNIGYEINNVVTCCTTCNRMKNTLGIENFFEHVQKIIKNTQVKPGIKESKLESYYQRALTISSNSPDEQTKVGALLISNDSGAVIAEGFNGFVRGAPDSLLPKIRPEKYEYMIHAEENLLCNTARHGIKTDNCAIFCTLSPCKKCLRTLWQAGIKIVYFKDTYADLDYSKEMGDLSFDIETVGNFKKLIFTQK</sequence>
<dbReference type="Gene3D" id="3.30.40.220">
    <property type="match status" value="1"/>
</dbReference>
<accession>A0A6J5KVY7</accession>
<reference evidence="6" key="1">
    <citation type="submission" date="2020-04" db="EMBL/GenBank/DDBJ databases">
        <authorList>
            <person name="Chiriac C."/>
            <person name="Salcher M."/>
            <person name="Ghai R."/>
            <person name="Kavagutti S V."/>
        </authorList>
    </citation>
    <scope>NUCLEOTIDE SEQUENCE</scope>
</reference>
<dbReference type="GO" id="GO:0004132">
    <property type="term" value="F:dCMP deaminase activity"/>
    <property type="evidence" value="ECO:0007669"/>
    <property type="project" value="TreeGrafter"/>
</dbReference>
<dbReference type="InterPro" id="IPR016193">
    <property type="entry name" value="Cytidine_deaminase-like"/>
</dbReference>
<keyword evidence="4" id="KW-0862">Zinc</keyword>
<feature type="domain" description="CMP/dCMP-type deaminase" evidence="5">
    <location>
        <begin position="195"/>
        <end position="321"/>
    </location>
</feature>
<dbReference type="Gene3D" id="3.40.140.10">
    <property type="entry name" value="Cytidine Deaminase, domain 2"/>
    <property type="match status" value="1"/>
</dbReference>
<proteinExistence type="inferred from homology"/>
<evidence type="ECO:0000256" key="1">
    <source>
        <dbReference type="ARBA" id="ARBA00006576"/>
    </source>
</evidence>
<dbReference type="PROSITE" id="PS00903">
    <property type="entry name" value="CYT_DCMP_DEAMINASES_1"/>
    <property type="match status" value="1"/>
</dbReference>